<comment type="caution">
    <text evidence="2">The sequence shown here is derived from an EMBL/GenBank/DDBJ whole genome shotgun (WGS) entry which is preliminary data.</text>
</comment>
<dbReference type="Proteomes" id="UP000075321">
    <property type="component" value="Unassembled WGS sequence"/>
</dbReference>
<organism evidence="2 3">
    <name type="scientific">Halalkalicoccus paucihalophilus</name>
    <dbReference type="NCBI Taxonomy" id="1008153"/>
    <lineage>
        <taxon>Archaea</taxon>
        <taxon>Methanobacteriati</taxon>
        <taxon>Methanobacteriota</taxon>
        <taxon>Stenosarchaea group</taxon>
        <taxon>Halobacteria</taxon>
        <taxon>Halobacteriales</taxon>
        <taxon>Halococcaceae</taxon>
        <taxon>Halalkalicoccus</taxon>
    </lineage>
</organism>
<feature type="transmembrane region" description="Helical" evidence="1">
    <location>
        <begin position="50"/>
        <end position="74"/>
    </location>
</feature>
<dbReference type="OrthoDB" id="53394at2157"/>
<protein>
    <recommendedName>
        <fullName evidence="4">SHOCT domain-containing protein</fullName>
    </recommendedName>
</protein>
<name>A0A151AAY3_9EURY</name>
<proteinExistence type="predicted"/>
<evidence type="ECO:0000256" key="1">
    <source>
        <dbReference type="SAM" id="Phobius"/>
    </source>
</evidence>
<keyword evidence="1" id="KW-1133">Transmembrane helix</keyword>
<evidence type="ECO:0008006" key="4">
    <source>
        <dbReference type="Google" id="ProtNLM"/>
    </source>
</evidence>
<evidence type="ECO:0000313" key="3">
    <source>
        <dbReference type="Proteomes" id="UP000075321"/>
    </source>
</evidence>
<dbReference type="EMBL" id="LTAZ01000012">
    <property type="protein sequence ID" value="KYH24858.1"/>
    <property type="molecule type" value="Genomic_DNA"/>
</dbReference>
<keyword evidence="3" id="KW-1185">Reference proteome</keyword>
<accession>A0A151AAY3</accession>
<keyword evidence="1" id="KW-0812">Transmembrane</keyword>
<dbReference type="AlphaFoldDB" id="A0A151AAY3"/>
<keyword evidence="1" id="KW-0472">Membrane</keyword>
<sequence>MANDSSIVRLFFLIGFIILLVPLLMMVLFMPMMWGMGMWGQMGQWGGLSGMGWMGLLMWFFLLLIIIGTSYIIYKIFLETNDQDTDPALRELRISYARGELSEEEFEQRHERLQREN</sequence>
<gene>
    <name evidence="2" type="ORF">HAPAU_32350</name>
</gene>
<reference evidence="2 3" key="1">
    <citation type="submission" date="2016-02" db="EMBL/GenBank/DDBJ databases">
        <title>Genome sequence of Halalkalicoccus paucihalophilus DSM 24557.</title>
        <authorList>
            <person name="Poehlein A."/>
            <person name="Daniel R."/>
        </authorList>
    </citation>
    <scope>NUCLEOTIDE SEQUENCE [LARGE SCALE GENOMIC DNA]</scope>
    <source>
        <strain evidence="2 3">DSM 24557</strain>
    </source>
</reference>
<evidence type="ECO:0000313" key="2">
    <source>
        <dbReference type="EMBL" id="KYH24858.1"/>
    </source>
</evidence>
<dbReference type="PATRIC" id="fig|1008153.3.peg.3391"/>
<feature type="transmembrane region" description="Helical" evidence="1">
    <location>
        <begin position="7"/>
        <end position="30"/>
    </location>
</feature>
<dbReference type="RefSeq" id="WP_066384669.1">
    <property type="nucleotide sequence ID" value="NZ_LTAZ01000012.1"/>
</dbReference>